<keyword evidence="2" id="KW-0489">Methyltransferase</keyword>
<dbReference type="SUPFAM" id="SSF53335">
    <property type="entry name" value="S-adenosyl-L-methionine-dependent methyltransferases"/>
    <property type="match status" value="1"/>
</dbReference>
<dbReference type="GO" id="GO:0032259">
    <property type="term" value="P:methylation"/>
    <property type="evidence" value="ECO:0007669"/>
    <property type="project" value="UniProtKB-KW"/>
</dbReference>
<dbReference type="InterPro" id="IPR029063">
    <property type="entry name" value="SAM-dependent_MTases_sf"/>
</dbReference>
<proteinExistence type="inferred from homology"/>
<dbReference type="Proteomes" id="UP001239445">
    <property type="component" value="Unassembled WGS sequence"/>
</dbReference>
<dbReference type="PANTHER" id="PTHR43591:SF24">
    <property type="entry name" value="2-METHOXY-6-POLYPRENYL-1,4-BENZOQUINOL METHYLASE, MITOCHONDRIAL"/>
    <property type="match status" value="1"/>
</dbReference>
<reference evidence="2" key="1">
    <citation type="submission" date="2023-06" db="EMBL/GenBank/DDBJ databases">
        <title>Genome-scale phylogeny and comparative genomics of the fungal order Sordariales.</title>
        <authorList>
            <consortium name="Lawrence Berkeley National Laboratory"/>
            <person name="Hensen N."/>
            <person name="Bonometti L."/>
            <person name="Westerberg I."/>
            <person name="Brannstrom I.O."/>
            <person name="Guillou S."/>
            <person name="Cros-Aarteil S."/>
            <person name="Calhoun S."/>
            <person name="Haridas S."/>
            <person name="Kuo A."/>
            <person name="Mondo S."/>
            <person name="Pangilinan J."/>
            <person name="Riley R."/>
            <person name="Labutti K."/>
            <person name="Andreopoulos B."/>
            <person name="Lipzen A."/>
            <person name="Chen C."/>
            <person name="Yanf M."/>
            <person name="Daum C."/>
            <person name="Ng V."/>
            <person name="Clum A."/>
            <person name="Steindorff A."/>
            <person name="Ohm R."/>
            <person name="Martin F."/>
            <person name="Silar P."/>
            <person name="Natvig D."/>
            <person name="Lalanne C."/>
            <person name="Gautier V."/>
            <person name="Ament-Velasquez S.L."/>
            <person name="Kruys A."/>
            <person name="Hutchinson M.I."/>
            <person name="Powell A.J."/>
            <person name="Barry K."/>
            <person name="Miller A.N."/>
            <person name="Grigoriev I.V."/>
            <person name="Debuchy R."/>
            <person name="Gladieux P."/>
            <person name="Thoren M.H."/>
            <person name="Johannesson H."/>
        </authorList>
    </citation>
    <scope>NUCLEOTIDE SEQUENCE</scope>
    <source>
        <strain evidence="2">PSN4</strain>
    </source>
</reference>
<dbReference type="Pfam" id="PF13489">
    <property type="entry name" value="Methyltransf_23"/>
    <property type="match status" value="1"/>
</dbReference>
<comment type="similarity">
    <text evidence="1">Belongs to the methyltransferase superfamily. LaeA methyltransferase family.</text>
</comment>
<dbReference type="GO" id="GO:0008168">
    <property type="term" value="F:methyltransferase activity"/>
    <property type="evidence" value="ECO:0007669"/>
    <property type="project" value="UniProtKB-KW"/>
</dbReference>
<evidence type="ECO:0000313" key="3">
    <source>
        <dbReference type="Proteomes" id="UP001239445"/>
    </source>
</evidence>
<evidence type="ECO:0000256" key="1">
    <source>
        <dbReference type="ARBA" id="ARBA00038158"/>
    </source>
</evidence>
<evidence type="ECO:0000313" key="2">
    <source>
        <dbReference type="EMBL" id="KAK1759279.1"/>
    </source>
</evidence>
<accession>A0AAJ0BJ85</accession>
<keyword evidence="3" id="KW-1185">Reference proteome</keyword>
<protein>
    <submittedName>
        <fullName evidence="2">S-adenosyl-L-methionine-dependent methyltransferase</fullName>
    </submittedName>
</protein>
<dbReference type="AlphaFoldDB" id="A0AAJ0BJ85"/>
<comment type="caution">
    <text evidence="2">The sequence shown here is derived from an EMBL/GenBank/DDBJ whole genome shotgun (WGS) entry which is preliminary data.</text>
</comment>
<dbReference type="Gene3D" id="3.40.50.150">
    <property type="entry name" value="Vaccinia Virus protein VP39"/>
    <property type="match status" value="1"/>
</dbReference>
<name>A0AAJ0BJ85_9PEZI</name>
<organism evidence="2 3">
    <name type="scientific">Echria macrotheca</name>
    <dbReference type="NCBI Taxonomy" id="438768"/>
    <lineage>
        <taxon>Eukaryota</taxon>
        <taxon>Fungi</taxon>
        <taxon>Dikarya</taxon>
        <taxon>Ascomycota</taxon>
        <taxon>Pezizomycotina</taxon>
        <taxon>Sordariomycetes</taxon>
        <taxon>Sordariomycetidae</taxon>
        <taxon>Sordariales</taxon>
        <taxon>Schizotheciaceae</taxon>
        <taxon>Echria</taxon>
    </lineage>
</organism>
<keyword evidence="2" id="KW-0808">Transferase</keyword>
<dbReference type="PANTHER" id="PTHR43591">
    <property type="entry name" value="METHYLTRANSFERASE"/>
    <property type="match status" value="1"/>
</dbReference>
<dbReference type="CDD" id="cd02440">
    <property type="entry name" value="AdoMet_MTases"/>
    <property type="match status" value="1"/>
</dbReference>
<sequence>MFKYGRYPLPNDDDEYKREAMRHTMLKELLGGKLFLAPIGDSPQKIVDLGTGFGEWAIEMGELFPSAQVLGVDLSPIQPVWIPPNVEFIVDDIEDEWVYANDFDYVHLRIVGMSIRDNGKLHQSILDRNLKPGGWLEVQEVVPHPGSDDGTIPPDSALLKFYTVCGEVFQKTYGFDMEYAKHVPEDLERRGFINVEKKVWHAPIGDWPRDPKLRTIGGYMREIIMDFAGAMAARPFVEYGMDKTEIDELLVGLREALGDRRVHAYLPLHYIWGQKPPAGP</sequence>
<gene>
    <name evidence="2" type="ORF">QBC47DRAFT_371474</name>
</gene>
<dbReference type="EMBL" id="MU839828">
    <property type="protein sequence ID" value="KAK1759279.1"/>
    <property type="molecule type" value="Genomic_DNA"/>
</dbReference>